<evidence type="ECO:0000256" key="1">
    <source>
        <dbReference type="SAM" id="SignalP"/>
    </source>
</evidence>
<evidence type="ECO:0008006" key="4">
    <source>
        <dbReference type="Google" id="ProtNLM"/>
    </source>
</evidence>
<sequence length="312" mass="31961">MFTSVSRPLRRAAAVAAALAVTAVLAVTTAKNAPTSPTAPDSTQAAHTDQAPLLQQAAANGTGLFPLLARDKNGRLFDYEPKGTGGFAAKFGLGGGYADATALAQANISRSQTGTDLYVVIDGTLYYTAERGADTKVLGTGWGQYNLLVSVGNMGGSAHPDLLARGKDGALWLYQGKADGTLATRVPVRSSGWNGMDEIAGRGDYTGDGKADVVARSTAGTLYIYPGTGNATAKAVLADTRVTVPAPTGSAWKDYTALVSSGDNDGDGKPDLIGVNSAGALWLFKGTGKSSAPFAARTQIGTSGWTAYNLLF</sequence>
<dbReference type="OrthoDB" id="4326934at2"/>
<evidence type="ECO:0000313" key="3">
    <source>
        <dbReference type="Proteomes" id="UP000053260"/>
    </source>
</evidence>
<gene>
    <name evidence="2" type="ORF">AQJ91_34440</name>
</gene>
<reference evidence="2 3" key="1">
    <citation type="submission" date="2015-10" db="EMBL/GenBank/DDBJ databases">
        <title>Draft genome sequence of Streptomyces sp. RV15, isolated from a marine sponge.</title>
        <authorList>
            <person name="Ruckert C."/>
            <person name="Abdelmohsen U.R."/>
            <person name="Winkler A."/>
            <person name="Hentschel U."/>
            <person name="Kalinowski J."/>
            <person name="Kampfer P."/>
            <person name="Glaeser S."/>
        </authorList>
    </citation>
    <scope>NUCLEOTIDE SEQUENCE [LARGE SCALE GENOMIC DNA]</scope>
    <source>
        <strain evidence="2 3">RV15</strain>
    </source>
</reference>
<organism evidence="2 3">
    <name type="scientific">Streptomyces dysideae</name>
    <dbReference type="NCBI Taxonomy" id="909626"/>
    <lineage>
        <taxon>Bacteria</taxon>
        <taxon>Bacillati</taxon>
        <taxon>Actinomycetota</taxon>
        <taxon>Actinomycetes</taxon>
        <taxon>Kitasatosporales</taxon>
        <taxon>Streptomycetaceae</taxon>
        <taxon>Streptomyces</taxon>
    </lineage>
</organism>
<dbReference type="EMBL" id="LMXB01000084">
    <property type="protein sequence ID" value="KUO16636.1"/>
    <property type="molecule type" value="Genomic_DNA"/>
</dbReference>
<dbReference type="AlphaFoldDB" id="A0A101UTM1"/>
<dbReference type="PANTHER" id="PTHR46580">
    <property type="entry name" value="SENSOR KINASE-RELATED"/>
    <property type="match status" value="1"/>
</dbReference>
<dbReference type="SUPFAM" id="SSF69318">
    <property type="entry name" value="Integrin alpha N-terminal domain"/>
    <property type="match status" value="1"/>
</dbReference>
<dbReference type="Gene3D" id="2.115.10.10">
    <property type="entry name" value="Tachylectin 2"/>
    <property type="match status" value="1"/>
</dbReference>
<protein>
    <recommendedName>
        <fullName evidence="4">VCBS repeat-containing protein</fullName>
    </recommendedName>
</protein>
<feature type="signal peptide" evidence="1">
    <location>
        <begin position="1"/>
        <end position="26"/>
    </location>
</feature>
<dbReference type="STRING" id="909626.AQJ91_34440"/>
<keyword evidence="1" id="KW-0732">Signal</keyword>
<dbReference type="RefSeq" id="WP_067029482.1">
    <property type="nucleotide sequence ID" value="NZ_KQ949103.1"/>
</dbReference>
<name>A0A101UTM1_9ACTN</name>
<dbReference type="Proteomes" id="UP000053260">
    <property type="component" value="Unassembled WGS sequence"/>
</dbReference>
<evidence type="ECO:0000313" key="2">
    <source>
        <dbReference type="EMBL" id="KUO16636.1"/>
    </source>
</evidence>
<accession>A0A101UTM1</accession>
<dbReference type="InterPro" id="IPR028994">
    <property type="entry name" value="Integrin_alpha_N"/>
</dbReference>
<comment type="caution">
    <text evidence="2">The sequence shown here is derived from an EMBL/GenBank/DDBJ whole genome shotgun (WGS) entry which is preliminary data.</text>
</comment>
<proteinExistence type="predicted"/>
<feature type="chain" id="PRO_5039668848" description="VCBS repeat-containing protein" evidence="1">
    <location>
        <begin position="27"/>
        <end position="312"/>
    </location>
</feature>
<keyword evidence="3" id="KW-1185">Reference proteome</keyword>